<keyword evidence="1" id="KW-0479">Metal-binding</keyword>
<evidence type="ECO:0000313" key="4">
    <source>
        <dbReference type="EMBL" id="KAJ9567815.1"/>
    </source>
</evidence>
<comment type="caution">
    <text evidence="4">The sequence shown here is derived from an EMBL/GenBank/DDBJ whole genome shotgun (WGS) entry which is preliminary data.</text>
</comment>
<sequence length="896" mass="101815">MPESPKGNKGGMDSGTSKKVEGGMPVTYQCPILNSTNYTIWAVKIKALFNVYGIWEALEPKGDVDINKNTMAIAYLFQALPEQLVLQVAHHTNASDIWEDLKARFVGADRVKEARLQTLESEFESLKMKDSESLDEFTGKISELVSQANNLGSTIENKRLVRKLLGSVPARFIQIVAAIEQFADHNTMSFQEAIGRLKAYEERIKKPKKEEDTHEGLLYPKTDGKKEDKEHDCERCGYRKSNQDINGRGRGRNWKSWRNKDGNHHQQDKSEIKCFKCNKFGHFKYECPKKEEEVNLAQYKDDEPTIVWLFVISIQQSPLGVVAAFCPMSYGVPLILVEQNLFCCVPSHPVLSHIMPNMEPVLLSHLLDKKVEGYFPKEIFLTEEYEFVRNAVFTDPDDQSGWFYHLWLLDQTIKLGMPVLASFWPPSGSDLNVPIDLDANKSTFPVILYFNEPVEGVSSHTVTVQTEYDVFNDITWSPLSTNKFGSARAWVTHMRIPHEELDSSKTYQVKISSENYQGITSLSSVPLSEPWSFAFTVSVCHDLQPAEGQSLGRLSLTDANFCTIDTNSNRTALLNSAFQVTNDDGQPTSAKWKSEIIASEIAQYRELLTWADKIGKLTLARLLVYDAMITGTQFTPSIAEEVLQLYSELMKLDPPHYQYYKDEYSSILLKQVTSSKESLLKYCWQYKDPTSLDVTGHTCLRLNSLSLSRIGSVERLLWVQSLDLSHNQLHSLEGLEGLQLLSCLNLSHNKLGSFMALDPLRFLKSLRVLDISYNEIGAHTVDTKRYLCSSPLSHTIPFDKKFEEFANGDAKMMDFWEPFSIFGSLNLNQLDIVGNAAVNERSQLYNPGGMRYSTTSHEPQPPRYNPRVRCRDDGRFIEKRHDKNVTKIIETIGIRT</sequence>
<organism evidence="4 5">
    <name type="scientific">Centaurea solstitialis</name>
    <name type="common">yellow star-thistle</name>
    <dbReference type="NCBI Taxonomy" id="347529"/>
    <lineage>
        <taxon>Eukaryota</taxon>
        <taxon>Viridiplantae</taxon>
        <taxon>Streptophyta</taxon>
        <taxon>Embryophyta</taxon>
        <taxon>Tracheophyta</taxon>
        <taxon>Spermatophyta</taxon>
        <taxon>Magnoliopsida</taxon>
        <taxon>eudicotyledons</taxon>
        <taxon>Gunneridae</taxon>
        <taxon>Pentapetalae</taxon>
        <taxon>asterids</taxon>
        <taxon>campanulids</taxon>
        <taxon>Asterales</taxon>
        <taxon>Asteraceae</taxon>
        <taxon>Carduoideae</taxon>
        <taxon>Cardueae</taxon>
        <taxon>Centaureinae</taxon>
        <taxon>Centaurea</taxon>
    </lineage>
</organism>
<dbReference type="GO" id="GO:0003676">
    <property type="term" value="F:nucleic acid binding"/>
    <property type="evidence" value="ECO:0007669"/>
    <property type="project" value="InterPro"/>
</dbReference>
<dbReference type="SMART" id="SM00343">
    <property type="entry name" value="ZnF_C2HC"/>
    <property type="match status" value="1"/>
</dbReference>
<gene>
    <name evidence="4" type="ORF">OSB04_003781</name>
</gene>
<dbReference type="Gene3D" id="3.80.10.10">
    <property type="entry name" value="Ribonuclease Inhibitor"/>
    <property type="match status" value="1"/>
</dbReference>
<evidence type="ECO:0000313" key="5">
    <source>
        <dbReference type="Proteomes" id="UP001172457"/>
    </source>
</evidence>
<dbReference type="Gene3D" id="4.10.60.10">
    <property type="entry name" value="Zinc finger, CCHC-type"/>
    <property type="match status" value="1"/>
</dbReference>
<dbReference type="InterPro" id="IPR032675">
    <property type="entry name" value="LRR_dom_sf"/>
</dbReference>
<dbReference type="EMBL" id="JARYMX010000001">
    <property type="protein sequence ID" value="KAJ9567815.1"/>
    <property type="molecule type" value="Genomic_DNA"/>
</dbReference>
<protein>
    <recommendedName>
        <fullName evidence="3">CCHC-type domain-containing protein</fullName>
    </recommendedName>
</protein>
<dbReference type="InterPro" id="IPR002088">
    <property type="entry name" value="Prenyl_trans_a"/>
</dbReference>
<keyword evidence="5" id="KW-1185">Reference proteome</keyword>
<dbReference type="SUPFAM" id="SSF57756">
    <property type="entry name" value="Retrovirus zinc finger-like domains"/>
    <property type="match status" value="1"/>
</dbReference>
<dbReference type="PRINTS" id="PR00019">
    <property type="entry name" value="LEURICHRPT"/>
</dbReference>
<evidence type="ECO:0000256" key="1">
    <source>
        <dbReference type="PROSITE-ProRule" id="PRU00047"/>
    </source>
</evidence>
<dbReference type="PROSITE" id="PS50158">
    <property type="entry name" value="ZF_CCHC"/>
    <property type="match status" value="1"/>
</dbReference>
<proteinExistence type="predicted"/>
<dbReference type="PROSITE" id="PS51450">
    <property type="entry name" value="LRR"/>
    <property type="match status" value="2"/>
</dbReference>
<feature type="domain" description="CCHC-type" evidence="3">
    <location>
        <begin position="273"/>
        <end position="289"/>
    </location>
</feature>
<dbReference type="PANTHER" id="PTHR35317">
    <property type="entry name" value="OS04G0629600 PROTEIN"/>
    <property type="match status" value="1"/>
</dbReference>
<evidence type="ECO:0000259" key="3">
    <source>
        <dbReference type="PROSITE" id="PS50158"/>
    </source>
</evidence>
<dbReference type="InterPro" id="IPR001611">
    <property type="entry name" value="Leu-rich_rpt"/>
</dbReference>
<dbReference type="Proteomes" id="UP001172457">
    <property type="component" value="Chromosome 1"/>
</dbReference>
<evidence type="ECO:0000256" key="2">
    <source>
        <dbReference type="SAM" id="MobiDB-lite"/>
    </source>
</evidence>
<dbReference type="InterPro" id="IPR036875">
    <property type="entry name" value="Znf_CCHC_sf"/>
</dbReference>
<dbReference type="AlphaFoldDB" id="A0AA38WTY3"/>
<dbReference type="GO" id="GO:0008270">
    <property type="term" value="F:zinc ion binding"/>
    <property type="evidence" value="ECO:0007669"/>
    <property type="project" value="UniProtKB-KW"/>
</dbReference>
<dbReference type="InterPro" id="IPR001878">
    <property type="entry name" value="Znf_CCHC"/>
</dbReference>
<name>A0AA38WTY3_9ASTR</name>
<reference evidence="4" key="1">
    <citation type="submission" date="2023-03" db="EMBL/GenBank/DDBJ databases">
        <title>Chromosome-scale reference genome and RAD-based genetic map of yellow starthistle (Centaurea solstitialis) reveal putative structural variation and QTLs associated with invader traits.</title>
        <authorList>
            <person name="Reatini B."/>
            <person name="Cang F.A."/>
            <person name="Jiang Q."/>
            <person name="Mckibben M.T.W."/>
            <person name="Barker M.S."/>
            <person name="Rieseberg L.H."/>
            <person name="Dlugosch K.M."/>
        </authorList>
    </citation>
    <scope>NUCLEOTIDE SEQUENCE</scope>
    <source>
        <strain evidence="4">CAN-66</strain>
        <tissue evidence="4">Leaf</tissue>
    </source>
</reference>
<keyword evidence="1" id="KW-0862">Zinc</keyword>
<dbReference type="Gene3D" id="1.25.40.120">
    <property type="entry name" value="Protein prenylyltransferase"/>
    <property type="match status" value="1"/>
</dbReference>
<feature type="region of interest" description="Disordered" evidence="2">
    <location>
        <begin position="1"/>
        <end position="20"/>
    </location>
</feature>
<dbReference type="PROSITE" id="PS51147">
    <property type="entry name" value="PFTA"/>
    <property type="match status" value="1"/>
</dbReference>
<keyword evidence="1" id="KW-0863">Zinc-finger</keyword>
<dbReference type="PANTHER" id="PTHR35317:SF38">
    <property type="entry name" value="RNA-DIRECTED DNA POLYMERASE"/>
    <property type="match status" value="1"/>
</dbReference>
<dbReference type="SUPFAM" id="SSF52058">
    <property type="entry name" value="L domain-like"/>
    <property type="match status" value="1"/>
</dbReference>
<dbReference type="SUPFAM" id="SSF48439">
    <property type="entry name" value="Protein prenylyltransferase"/>
    <property type="match status" value="1"/>
</dbReference>
<dbReference type="Pfam" id="PF14223">
    <property type="entry name" value="Retrotran_gag_2"/>
    <property type="match status" value="1"/>
</dbReference>
<dbReference type="Pfam" id="PF00098">
    <property type="entry name" value="zf-CCHC"/>
    <property type="match status" value="1"/>
</dbReference>
<dbReference type="GO" id="GO:0008318">
    <property type="term" value="F:protein prenyltransferase activity"/>
    <property type="evidence" value="ECO:0007669"/>
    <property type="project" value="InterPro"/>
</dbReference>
<accession>A0AA38WTY3</accession>